<keyword evidence="4 6" id="KW-0573">Peptidoglycan synthesis</keyword>
<dbReference type="Pfam" id="PF03734">
    <property type="entry name" value="YkuD"/>
    <property type="match status" value="1"/>
</dbReference>
<dbReference type="GO" id="GO:0071555">
    <property type="term" value="P:cell wall organization"/>
    <property type="evidence" value="ECO:0007669"/>
    <property type="project" value="UniProtKB-UniRule"/>
</dbReference>
<evidence type="ECO:0000256" key="2">
    <source>
        <dbReference type="ARBA" id="ARBA00022679"/>
    </source>
</evidence>
<gene>
    <name evidence="8" type="ORF">AOLFYP35_01436</name>
</gene>
<dbReference type="CDD" id="cd16913">
    <property type="entry name" value="YkuD_like"/>
    <property type="match status" value="1"/>
</dbReference>
<evidence type="ECO:0000256" key="5">
    <source>
        <dbReference type="ARBA" id="ARBA00023316"/>
    </source>
</evidence>
<comment type="pathway">
    <text evidence="1 6">Cell wall biogenesis; peptidoglycan biosynthesis.</text>
</comment>
<dbReference type="GO" id="GO:0016740">
    <property type="term" value="F:transferase activity"/>
    <property type="evidence" value="ECO:0007669"/>
    <property type="project" value="UniProtKB-KW"/>
</dbReference>
<dbReference type="InterPro" id="IPR022029">
    <property type="entry name" value="YoaR-like_PG-bd"/>
</dbReference>
<dbReference type="UniPathway" id="UPA00219"/>
<dbReference type="InterPro" id="IPR050979">
    <property type="entry name" value="LD-transpeptidase"/>
</dbReference>
<dbReference type="EMBL" id="CACRSM010000002">
    <property type="protein sequence ID" value="VYT06769.1"/>
    <property type="molecule type" value="Genomic_DNA"/>
</dbReference>
<proteinExistence type="predicted"/>
<keyword evidence="3 6" id="KW-0133">Cell shape</keyword>
<reference evidence="8" key="1">
    <citation type="submission" date="2019-11" db="EMBL/GenBank/DDBJ databases">
        <authorList>
            <person name="Feng L."/>
        </authorList>
    </citation>
    <scope>NUCLEOTIDE SEQUENCE</scope>
    <source>
        <strain evidence="8">AodontolyticusLFYP35</strain>
    </source>
</reference>
<dbReference type="GO" id="GO:0008360">
    <property type="term" value="P:regulation of cell shape"/>
    <property type="evidence" value="ECO:0007669"/>
    <property type="project" value="UniProtKB-UniRule"/>
</dbReference>
<dbReference type="GO" id="GO:0071972">
    <property type="term" value="F:peptidoglycan L,D-transpeptidase activity"/>
    <property type="evidence" value="ECO:0007669"/>
    <property type="project" value="TreeGrafter"/>
</dbReference>
<dbReference type="SUPFAM" id="SSF141523">
    <property type="entry name" value="L,D-transpeptidase catalytic domain-like"/>
    <property type="match status" value="1"/>
</dbReference>
<dbReference type="Gene3D" id="2.40.440.10">
    <property type="entry name" value="L,D-transpeptidase catalytic domain-like"/>
    <property type="match status" value="1"/>
</dbReference>
<sequence>MKKLSLKVWTLLGLCGLLCAGLVFSGWFYSAHALPRTSIAGQSFSSSSRAQVNDALKQRVESAQVTLQLGDTTQQATLEDLGITVDIPATVDAAFSENSGLLSRFLGIFRSRSISPVVQLDNSQLSRFGVSLAQRVGTPVSDAALSPKEDGSGFTVVPSHEGIALNTADLAKVQQDVAQDLGASPRAINVEVQEPKINTQRAEEALTQAQSLIAPSVTITDGIDDFTASKADKMKWVKMSAEGDRAAVLDSDALSTWVNDLAKSTNVESEKGIQGVNSRGDVVGVLKAGTVGYRANNTQSVISGIEDALNNGKSYSGDFDYDKIQPEYDRQDIPDGYGDDVYQASAGEKWIDIDLSKNTVSAYEGRTIVHGPTPMVPGAPNTPTVTGKFHVYLQYASQTMEGENADGTNYRTEGVPWVTYFYAGYALHGAPWRSSFGWSGYGGSHGCVNMPVDGAHWIYDWADNGTVVISHY</sequence>
<organism evidence="8">
    <name type="scientific">Schaalia odontolytica</name>
    <dbReference type="NCBI Taxonomy" id="1660"/>
    <lineage>
        <taxon>Bacteria</taxon>
        <taxon>Bacillati</taxon>
        <taxon>Actinomycetota</taxon>
        <taxon>Actinomycetes</taxon>
        <taxon>Actinomycetales</taxon>
        <taxon>Actinomycetaceae</taxon>
        <taxon>Schaalia</taxon>
    </lineage>
</organism>
<evidence type="ECO:0000256" key="3">
    <source>
        <dbReference type="ARBA" id="ARBA00022960"/>
    </source>
</evidence>
<dbReference type="Pfam" id="PF12229">
    <property type="entry name" value="PG_binding_4"/>
    <property type="match status" value="1"/>
</dbReference>
<evidence type="ECO:0000256" key="1">
    <source>
        <dbReference type="ARBA" id="ARBA00004752"/>
    </source>
</evidence>
<dbReference type="AlphaFoldDB" id="A0A6N2TPA2"/>
<evidence type="ECO:0000259" key="7">
    <source>
        <dbReference type="PROSITE" id="PS52029"/>
    </source>
</evidence>
<feature type="domain" description="L,D-TPase catalytic" evidence="7">
    <location>
        <begin position="349"/>
        <end position="471"/>
    </location>
</feature>
<feature type="active site" description="Nucleophile" evidence="6">
    <location>
        <position position="447"/>
    </location>
</feature>
<dbReference type="PANTHER" id="PTHR30582:SF2">
    <property type="entry name" value="L,D-TRANSPEPTIDASE YCIB-RELATED"/>
    <property type="match status" value="1"/>
</dbReference>
<evidence type="ECO:0000256" key="6">
    <source>
        <dbReference type="PROSITE-ProRule" id="PRU01373"/>
    </source>
</evidence>
<dbReference type="InterPro" id="IPR005490">
    <property type="entry name" value="LD_TPept_cat_dom"/>
</dbReference>
<dbReference type="GO" id="GO:0018104">
    <property type="term" value="P:peptidoglycan-protein cross-linking"/>
    <property type="evidence" value="ECO:0007669"/>
    <property type="project" value="TreeGrafter"/>
</dbReference>
<evidence type="ECO:0000313" key="8">
    <source>
        <dbReference type="EMBL" id="VYT06769.1"/>
    </source>
</evidence>
<name>A0A6N2TPA2_9ACTO</name>
<dbReference type="GO" id="GO:0005576">
    <property type="term" value="C:extracellular region"/>
    <property type="evidence" value="ECO:0007669"/>
    <property type="project" value="TreeGrafter"/>
</dbReference>
<evidence type="ECO:0000256" key="4">
    <source>
        <dbReference type="ARBA" id="ARBA00022984"/>
    </source>
</evidence>
<accession>A0A6N2TPA2</accession>
<dbReference type="PANTHER" id="PTHR30582">
    <property type="entry name" value="L,D-TRANSPEPTIDASE"/>
    <property type="match status" value="1"/>
</dbReference>
<keyword evidence="2" id="KW-0808">Transferase</keyword>
<dbReference type="InterPro" id="IPR038063">
    <property type="entry name" value="Transpep_catalytic_dom"/>
</dbReference>
<protein>
    <submittedName>
        <fullName evidence="8">L,D-transpeptidase catalytic domain</fullName>
    </submittedName>
</protein>
<feature type="active site" description="Proton donor/acceptor" evidence="6">
    <location>
        <position position="428"/>
    </location>
</feature>
<dbReference type="PROSITE" id="PS52029">
    <property type="entry name" value="LD_TPASE"/>
    <property type="match status" value="1"/>
</dbReference>
<keyword evidence="5 6" id="KW-0961">Cell wall biogenesis/degradation</keyword>